<keyword evidence="3" id="KW-1185">Reference proteome</keyword>
<dbReference type="EMBL" id="JAIRAU010000035">
    <property type="protein sequence ID" value="MBZ5712727.1"/>
    <property type="molecule type" value="Genomic_DNA"/>
</dbReference>
<reference evidence="2" key="1">
    <citation type="submission" date="2021-08" db="EMBL/GenBank/DDBJ databases">
        <authorList>
            <person name="Stevens D.C."/>
        </authorList>
    </citation>
    <scope>NUCLEOTIDE SEQUENCE</scope>
    <source>
        <strain evidence="2">DSM 53165</strain>
    </source>
</reference>
<name>A0ABS7TX63_9BACT</name>
<proteinExistence type="predicted"/>
<feature type="compositionally biased region" description="Low complexity" evidence="1">
    <location>
        <begin position="23"/>
        <end position="49"/>
    </location>
</feature>
<evidence type="ECO:0008006" key="4">
    <source>
        <dbReference type="Google" id="ProtNLM"/>
    </source>
</evidence>
<gene>
    <name evidence="2" type="ORF">K7C98_26085</name>
</gene>
<evidence type="ECO:0000313" key="3">
    <source>
        <dbReference type="Proteomes" id="UP001139031"/>
    </source>
</evidence>
<evidence type="ECO:0000256" key="1">
    <source>
        <dbReference type="SAM" id="MobiDB-lite"/>
    </source>
</evidence>
<feature type="region of interest" description="Disordered" evidence="1">
    <location>
        <begin position="18"/>
        <end position="58"/>
    </location>
</feature>
<dbReference type="Proteomes" id="UP001139031">
    <property type="component" value="Unassembled WGS sequence"/>
</dbReference>
<evidence type="ECO:0000313" key="2">
    <source>
        <dbReference type="EMBL" id="MBZ5712727.1"/>
    </source>
</evidence>
<protein>
    <recommendedName>
        <fullName evidence="4">Myxococcus cysteine-rich repeat-containing protein</fullName>
    </recommendedName>
</protein>
<dbReference type="RefSeq" id="WP_224194482.1">
    <property type="nucleotide sequence ID" value="NZ_JAIRAU010000035.1"/>
</dbReference>
<accession>A0ABS7TX63</accession>
<organism evidence="2 3">
    <name type="scientific">Nannocystis pusilla</name>
    <dbReference type="NCBI Taxonomy" id="889268"/>
    <lineage>
        <taxon>Bacteria</taxon>
        <taxon>Pseudomonadati</taxon>
        <taxon>Myxococcota</taxon>
        <taxon>Polyangia</taxon>
        <taxon>Nannocystales</taxon>
        <taxon>Nannocystaceae</taxon>
        <taxon>Nannocystis</taxon>
    </lineage>
</organism>
<sequence>MVRNPWLVMAMLLGGCSPEPAKGTDSGQTSSDASSDASSTAPTSGGTPDLPESHCGDGVVDPGEACDDASPGCDACTEACTLAVDPELEWSVSLAPIVAVRGFDLTQQQRAWVVGTTSDEAIVLQRIEVDGSTASFDLTALAGFAEIGAFHVNGVTGEAGVLGLLPDMTQKVVRAGADGPIGEPLAIAKGVATELMAITSVGVTFVAGVEGGTATTLAWTGEPLATFASATASFVDAVGDRLVIGTNLVTLVDVDGANRVETMCWGERLATSGTHVMRDASELSWGDAAMESCDLATGERVSEIIATGAGGFEAGPVADVVEAAPNGNPLGAWSVCHGEGSVMGCEVPSTDGFGGPGDPEAIEIDACDRPDTGRLGSDRGVYMIRLDRSTSAPSLVRRGTLPLAPPWG</sequence>
<dbReference type="PROSITE" id="PS51257">
    <property type="entry name" value="PROKAR_LIPOPROTEIN"/>
    <property type="match status" value="1"/>
</dbReference>
<comment type="caution">
    <text evidence="2">The sequence shown here is derived from an EMBL/GenBank/DDBJ whole genome shotgun (WGS) entry which is preliminary data.</text>
</comment>